<proteinExistence type="predicted"/>
<organism evidence="2 3">
    <name type="scientific">Thermosporothrix hazakensis</name>
    <dbReference type="NCBI Taxonomy" id="644383"/>
    <lineage>
        <taxon>Bacteria</taxon>
        <taxon>Bacillati</taxon>
        <taxon>Chloroflexota</taxon>
        <taxon>Ktedonobacteria</taxon>
        <taxon>Ktedonobacterales</taxon>
        <taxon>Thermosporotrichaceae</taxon>
        <taxon>Thermosporothrix</taxon>
    </lineage>
</organism>
<dbReference type="GO" id="GO:0005829">
    <property type="term" value="C:cytosol"/>
    <property type="evidence" value="ECO:0007669"/>
    <property type="project" value="TreeGrafter"/>
</dbReference>
<feature type="site" description="Participates in a stacking interaction with the thymidine ring of dTDP-4-oxo-6-deoxyglucose" evidence="1">
    <location>
        <position position="136"/>
    </location>
</feature>
<dbReference type="InterPro" id="IPR011051">
    <property type="entry name" value="RmlC_Cupin_sf"/>
</dbReference>
<dbReference type="GO" id="GO:0000271">
    <property type="term" value="P:polysaccharide biosynthetic process"/>
    <property type="evidence" value="ECO:0007669"/>
    <property type="project" value="TreeGrafter"/>
</dbReference>
<dbReference type="PANTHER" id="PTHR21047:SF2">
    <property type="entry name" value="THYMIDINE DIPHOSPHO-4-KETO-RHAMNOSE 3,5-EPIMERASE"/>
    <property type="match status" value="1"/>
</dbReference>
<keyword evidence="3" id="KW-1185">Reference proteome</keyword>
<sequence length="162" mass="18188">MSIAIVQECLEIEGVVLKKLQRHADERGFFLELIRQNDPFFAEGFGQLSHSKMYPGVAKAWHIHKTQVDWWYVALGRLKVGLSDRRPDSPTFGRTITLFLGEDLEPAVLKIPPGVAHGCKAIGGVSHLFYVTSSIYNPEEEGRIPHDDPEIGYDWKSGATIK</sequence>
<dbReference type="Gene3D" id="2.60.120.10">
    <property type="entry name" value="Jelly Rolls"/>
    <property type="match status" value="1"/>
</dbReference>
<accession>A0A326U2H4</accession>
<dbReference type="PANTHER" id="PTHR21047">
    <property type="entry name" value="DTDP-6-DEOXY-D-GLUCOSE-3,5 EPIMERASE"/>
    <property type="match status" value="1"/>
</dbReference>
<dbReference type="InterPro" id="IPR000888">
    <property type="entry name" value="RmlC-like"/>
</dbReference>
<protein>
    <submittedName>
        <fullName evidence="2">dTDP-4-dehydrorhamnose 3,5-epimerase</fullName>
    </submittedName>
</protein>
<gene>
    <name evidence="2" type="ORF">EI42_05299</name>
</gene>
<dbReference type="Proteomes" id="UP000248806">
    <property type="component" value="Unassembled WGS sequence"/>
</dbReference>
<dbReference type="GO" id="GO:0008830">
    <property type="term" value="F:dTDP-4-dehydrorhamnose 3,5-epimerase activity"/>
    <property type="evidence" value="ECO:0007669"/>
    <property type="project" value="InterPro"/>
</dbReference>
<dbReference type="InterPro" id="IPR014710">
    <property type="entry name" value="RmlC-like_jellyroll"/>
</dbReference>
<dbReference type="GO" id="GO:0019305">
    <property type="term" value="P:dTDP-rhamnose biosynthetic process"/>
    <property type="evidence" value="ECO:0007669"/>
    <property type="project" value="TreeGrafter"/>
</dbReference>
<comment type="caution">
    <text evidence="2">The sequence shown here is derived from an EMBL/GenBank/DDBJ whole genome shotgun (WGS) entry which is preliminary data.</text>
</comment>
<dbReference type="EMBL" id="QKUF01000030">
    <property type="protein sequence ID" value="PZW22848.1"/>
    <property type="molecule type" value="Genomic_DNA"/>
</dbReference>
<dbReference type="AlphaFoldDB" id="A0A326U2H4"/>
<evidence type="ECO:0000313" key="2">
    <source>
        <dbReference type="EMBL" id="PZW22848.1"/>
    </source>
</evidence>
<dbReference type="Pfam" id="PF00908">
    <property type="entry name" value="dTDP_sugar_isom"/>
    <property type="match status" value="1"/>
</dbReference>
<reference evidence="2 3" key="1">
    <citation type="submission" date="2018-06" db="EMBL/GenBank/DDBJ databases">
        <title>Genomic Encyclopedia of Archaeal and Bacterial Type Strains, Phase II (KMG-II): from individual species to whole genera.</title>
        <authorList>
            <person name="Goeker M."/>
        </authorList>
    </citation>
    <scope>NUCLEOTIDE SEQUENCE [LARGE SCALE GENOMIC DNA]</scope>
    <source>
        <strain evidence="2 3">ATCC BAA-1881</strain>
    </source>
</reference>
<dbReference type="RefSeq" id="WP_111325569.1">
    <property type="nucleotide sequence ID" value="NZ_BIFX01000001.1"/>
</dbReference>
<dbReference type="SUPFAM" id="SSF51182">
    <property type="entry name" value="RmlC-like cupins"/>
    <property type="match status" value="1"/>
</dbReference>
<name>A0A326U2H4_THEHA</name>
<evidence type="ECO:0000256" key="1">
    <source>
        <dbReference type="PIRSR" id="PIRSR600888-3"/>
    </source>
</evidence>
<dbReference type="OrthoDB" id="9800680at2"/>
<evidence type="ECO:0000313" key="3">
    <source>
        <dbReference type="Proteomes" id="UP000248806"/>
    </source>
</evidence>